<evidence type="ECO:0000256" key="2">
    <source>
        <dbReference type="ARBA" id="ARBA00022801"/>
    </source>
</evidence>
<sequence length="304" mass="34344">MKSVEVYILSGFLGAGKTTLLKNILKQEQENGRKIAVVMNELGKISIDSDAVSDDIPLKELLNGCVCCTMQGQLEAQLQGMLSQYELDAIYIETTGAAHPIEVLDACLSPVFADKLAIGAIVTLVDGPRYHDRTGLSIQLQKLLQEQIHHADVVLLNKIDALSDSEQASLVMDIQNIAPASKVLLTQFASVRLSDFQQVSRMKRREHEQTHVEHHLHLKTYVHTFTGPIDFDSFENFLRTMPDTIYRVKGYVAFTRSAETYLFQYSYGMPLYMKEPVKMKKTLVFIGENLDHDWLKQELTSLQH</sequence>
<gene>
    <name evidence="7" type="ORF">GS18_0203660</name>
</gene>
<dbReference type="STRING" id="246786.GS18_0203660"/>
<dbReference type="GO" id="GO:0016787">
    <property type="term" value="F:hydrolase activity"/>
    <property type="evidence" value="ECO:0007669"/>
    <property type="project" value="UniProtKB-KW"/>
</dbReference>
<dbReference type="GO" id="GO:0000166">
    <property type="term" value="F:nucleotide binding"/>
    <property type="evidence" value="ECO:0007669"/>
    <property type="project" value="UniProtKB-KW"/>
</dbReference>
<dbReference type="PANTHER" id="PTHR13748:SF62">
    <property type="entry name" value="COBW DOMAIN-CONTAINING PROTEIN"/>
    <property type="match status" value="1"/>
</dbReference>
<dbReference type="InterPro" id="IPR003495">
    <property type="entry name" value="CobW/HypB/UreG_nucleotide-bd"/>
</dbReference>
<evidence type="ECO:0000313" key="7">
    <source>
        <dbReference type="EMBL" id="KEZ54034.1"/>
    </source>
</evidence>
<evidence type="ECO:0000256" key="4">
    <source>
        <dbReference type="ARBA" id="ARBA00034320"/>
    </source>
</evidence>
<proteinExistence type="inferred from homology"/>
<accession>A0A084H372</accession>
<dbReference type="Gene3D" id="3.40.50.300">
    <property type="entry name" value="P-loop containing nucleotide triphosphate hydrolases"/>
    <property type="match status" value="1"/>
</dbReference>
<keyword evidence="1" id="KW-0547">Nucleotide-binding</keyword>
<dbReference type="InterPro" id="IPR011629">
    <property type="entry name" value="CobW-like_C"/>
</dbReference>
<dbReference type="CDD" id="cd03112">
    <property type="entry name" value="CobW-like"/>
    <property type="match status" value="1"/>
</dbReference>
<comment type="caution">
    <text evidence="7">The sequence shown here is derived from an EMBL/GenBank/DDBJ whole genome shotgun (WGS) entry which is preliminary data.</text>
</comment>
<dbReference type="Proteomes" id="UP000028549">
    <property type="component" value="Unassembled WGS sequence"/>
</dbReference>
<dbReference type="Gene3D" id="3.30.1220.10">
    <property type="entry name" value="CobW-like, C-terminal domain"/>
    <property type="match status" value="1"/>
</dbReference>
<comment type="catalytic activity">
    <reaction evidence="5">
        <text>GTP + H2O = GDP + phosphate + H(+)</text>
        <dbReference type="Rhea" id="RHEA:19669"/>
        <dbReference type="ChEBI" id="CHEBI:15377"/>
        <dbReference type="ChEBI" id="CHEBI:15378"/>
        <dbReference type="ChEBI" id="CHEBI:37565"/>
        <dbReference type="ChEBI" id="CHEBI:43474"/>
        <dbReference type="ChEBI" id="CHEBI:58189"/>
    </reaction>
    <physiologicalReaction direction="left-to-right" evidence="5">
        <dbReference type="Rhea" id="RHEA:19670"/>
    </physiologicalReaction>
</comment>
<keyword evidence="2" id="KW-0378">Hydrolase</keyword>
<evidence type="ECO:0000256" key="5">
    <source>
        <dbReference type="ARBA" id="ARBA00049117"/>
    </source>
</evidence>
<name>A0A084H372_METID</name>
<dbReference type="InterPro" id="IPR036627">
    <property type="entry name" value="CobW-likC_sf"/>
</dbReference>
<evidence type="ECO:0000256" key="1">
    <source>
        <dbReference type="ARBA" id="ARBA00022741"/>
    </source>
</evidence>
<protein>
    <submittedName>
        <fullName evidence="7">Cobalamin biosynthesis protein</fullName>
    </submittedName>
</protein>
<dbReference type="InterPro" id="IPR027417">
    <property type="entry name" value="P-loop_NTPase"/>
</dbReference>
<comment type="similarity">
    <text evidence="4">Belongs to the SIMIBI class G3E GTPase family. ZNG1 subfamily.</text>
</comment>
<dbReference type="Pfam" id="PF02492">
    <property type="entry name" value="cobW"/>
    <property type="match status" value="1"/>
</dbReference>
<dbReference type="OrthoDB" id="9808822at2"/>
<dbReference type="EMBL" id="JNVC02000001">
    <property type="protein sequence ID" value="KEZ54034.1"/>
    <property type="molecule type" value="Genomic_DNA"/>
</dbReference>
<dbReference type="SMART" id="SM00833">
    <property type="entry name" value="CobW_C"/>
    <property type="match status" value="1"/>
</dbReference>
<keyword evidence="8" id="KW-1185">Reference proteome</keyword>
<dbReference type="SUPFAM" id="SSF90002">
    <property type="entry name" value="Hypothetical protein YjiA, C-terminal domain"/>
    <property type="match status" value="1"/>
</dbReference>
<evidence type="ECO:0000259" key="6">
    <source>
        <dbReference type="SMART" id="SM00833"/>
    </source>
</evidence>
<feature type="domain" description="CobW C-terminal" evidence="6">
    <location>
        <begin position="218"/>
        <end position="303"/>
    </location>
</feature>
<reference evidence="7 8" key="1">
    <citation type="journal article" date="2005" name="Int. J. Syst. Evol. Microbiol.">
        <title>Bacillus cibi sp. nov., isolated from jeotgal, a traditional Korean fermented seafood.</title>
        <authorList>
            <person name="Yoon J.H."/>
            <person name="Lee C.H."/>
            <person name="Oh T.K."/>
        </authorList>
    </citation>
    <scope>NUCLEOTIDE SEQUENCE [LARGE SCALE GENOMIC DNA]</scope>
    <source>
        <strain evidence="7 8">DSM 16189</strain>
    </source>
</reference>
<dbReference type="GO" id="GO:0005737">
    <property type="term" value="C:cytoplasm"/>
    <property type="evidence" value="ECO:0007669"/>
    <property type="project" value="TreeGrafter"/>
</dbReference>
<dbReference type="RefSeq" id="WP_029565528.1">
    <property type="nucleotide sequence ID" value="NZ_JNVC02000001.1"/>
</dbReference>
<evidence type="ECO:0000313" key="8">
    <source>
        <dbReference type="Proteomes" id="UP000028549"/>
    </source>
</evidence>
<organism evidence="7 8">
    <name type="scientific">Metabacillus indicus</name>
    <name type="common">Bacillus indicus</name>
    <dbReference type="NCBI Taxonomy" id="246786"/>
    <lineage>
        <taxon>Bacteria</taxon>
        <taxon>Bacillati</taxon>
        <taxon>Bacillota</taxon>
        <taxon>Bacilli</taxon>
        <taxon>Bacillales</taxon>
        <taxon>Bacillaceae</taxon>
        <taxon>Metabacillus</taxon>
    </lineage>
</organism>
<dbReference type="AlphaFoldDB" id="A0A084H372"/>
<dbReference type="Pfam" id="PF07683">
    <property type="entry name" value="CobW_C"/>
    <property type="match status" value="1"/>
</dbReference>
<dbReference type="PANTHER" id="PTHR13748">
    <property type="entry name" value="COBW-RELATED"/>
    <property type="match status" value="1"/>
</dbReference>
<dbReference type="InterPro" id="IPR051316">
    <property type="entry name" value="Zinc-reg_GTPase_activator"/>
</dbReference>
<keyword evidence="3" id="KW-0143">Chaperone</keyword>
<evidence type="ECO:0000256" key="3">
    <source>
        <dbReference type="ARBA" id="ARBA00023186"/>
    </source>
</evidence>
<dbReference type="SUPFAM" id="SSF52540">
    <property type="entry name" value="P-loop containing nucleoside triphosphate hydrolases"/>
    <property type="match status" value="1"/>
</dbReference>